<evidence type="ECO:0000259" key="1">
    <source>
        <dbReference type="Pfam" id="PF19087"/>
    </source>
</evidence>
<protein>
    <submittedName>
        <fullName evidence="2">1,4-beta-N-acetylmuramidase</fullName>
    </submittedName>
</protein>
<evidence type="ECO:0000313" key="3">
    <source>
        <dbReference type="Proteomes" id="UP000491237"/>
    </source>
</evidence>
<dbReference type="Gene3D" id="3.20.20.80">
    <property type="entry name" value="Glycosidases"/>
    <property type="match status" value="1"/>
</dbReference>
<name>A0A844EML9_9LACO</name>
<evidence type="ECO:0000313" key="2">
    <source>
        <dbReference type="EMBL" id="MSE21234.1"/>
    </source>
</evidence>
<accession>A0A844EML9</accession>
<dbReference type="InterPro" id="IPR044081">
    <property type="entry name" value="DUF5776"/>
</dbReference>
<gene>
    <name evidence="2" type="ORF">GKC44_08250</name>
</gene>
<dbReference type="Pfam" id="PF19087">
    <property type="entry name" value="DUF5776"/>
    <property type="match status" value="1"/>
</dbReference>
<feature type="domain" description="DUF5776" evidence="1">
    <location>
        <begin position="51"/>
        <end position="118"/>
    </location>
</feature>
<organism evidence="2 3">
    <name type="scientific">Lentilactobacillus parabuchneri</name>
    <dbReference type="NCBI Taxonomy" id="152331"/>
    <lineage>
        <taxon>Bacteria</taxon>
        <taxon>Bacillati</taxon>
        <taxon>Bacillota</taxon>
        <taxon>Bacilli</taxon>
        <taxon>Lactobacillales</taxon>
        <taxon>Lactobacillaceae</taxon>
        <taxon>Lentilactobacillus</taxon>
    </lineage>
</organism>
<dbReference type="Proteomes" id="UP000491237">
    <property type="component" value="Unassembled WGS sequence"/>
</dbReference>
<feature type="non-terminal residue" evidence="2">
    <location>
        <position position="1"/>
    </location>
</feature>
<reference evidence="2 3" key="1">
    <citation type="submission" date="2019-11" db="EMBL/GenBank/DDBJ databases">
        <title>Draft Genome Sequence of Plant Growth-Promoting Rhizosphere-Associated Bacteria.</title>
        <authorList>
            <person name="Vasilyev I.Y."/>
            <person name="Radchenko V."/>
            <person name="Ilnitskaya E.V."/>
        </authorList>
    </citation>
    <scope>NUCLEOTIDE SEQUENCE [LARGE SCALE GENOMIC DNA]</scope>
    <source>
        <strain evidence="2 3">VRA_07sq_f</strain>
    </source>
</reference>
<sequence>QPNVTTDLWQYTSKGRLSGISGNVDLSKVVDSSTVNSWLKTTSADVAKPTYFTSLPSDKQVTTSKNIYEYQDVNFKSRVSKITAGKSLSVKSITRSNGGAYRFQLTNGNYITANKAYVTD</sequence>
<proteinExistence type="predicted"/>
<dbReference type="EMBL" id="WKKY01000323">
    <property type="protein sequence ID" value="MSE21234.1"/>
    <property type="molecule type" value="Genomic_DNA"/>
</dbReference>
<comment type="caution">
    <text evidence="2">The sequence shown here is derived from an EMBL/GenBank/DDBJ whole genome shotgun (WGS) entry which is preliminary data.</text>
</comment>
<dbReference type="AlphaFoldDB" id="A0A844EML9"/>